<dbReference type="KEGG" id="asip:AQUSIP_14640"/>
<proteinExistence type="predicted"/>
<evidence type="ECO:0000313" key="1">
    <source>
        <dbReference type="EMBL" id="VVC76159.1"/>
    </source>
</evidence>
<keyword evidence="2" id="KW-1185">Reference proteome</keyword>
<sequence>MAATRHLDVFFIYFNNIIYFIPFLANKAQERNQEDPIPSIATTHGIQPCRLQVNSLQRKQLSITGKT</sequence>
<dbReference type="Proteomes" id="UP000324194">
    <property type="component" value="Chromosome 1"/>
</dbReference>
<dbReference type="AlphaFoldDB" id="A0A5E4PGQ5"/>
<reference evidence="1 2" key="1">
    <citation type="submission" date="2019-08" db="EMBL/GenBank/DDBJ databases">
        <authorList>
            <person name="Guy L."/>
        </authorList>
    </citation>
    <scope>NUCLEOTIDE SEQUENCE [LARGE SCALE GENOMIC DNA]</scope>
    <source>
        <strain evidence="1 2">SGT-108</strain>
    </source>
</reference>
<dbReference type="EMBL" id="LR699119">
    <property type="protein sequence ID" value="VVC76159.1"/>
    <property type="molecule type" value="Genomic_DNA"/>
</dbReference>
<name>A0A5E4PGQ5_9COXI</name>
<gene>
    <name evidence="1" type="ORF">AQUSIP_14640</name>
</gene>
<organism evidence="1 2">
    <name type="scientific">Aquicella siphonis</name>
    <dbReference type="NCBI Taxonomy" id="254247"/>
    <lineage>
        <taxon>Bacteria</taxon>
        <taxon>Pseudomonadati</taxon>
        <taxon>Pseudomonadota</taxon>
        <taxon>Gammaproteobacteria</taxon>
        <taxon>Legionellales</taxon>
        <taxon>Coxiellaceae</taxon>
        <taxon>Aquicella</taxon>
    </lineage>
</organism>
<evidence type="ECO:0000313" key="2">
    <source>
        <dbReference type="Proteomes" id="UP000324194"/>
    </source>
</evidence>
<protein>
    <submittedName>
        <fullName evidence="1">Uncharacterized protein</fullName>
    </submittedName>
</protein>
<accession>A0A5E4PGQ5</accession>